<evidence type="ECO:0000256" key="1">
    <source>
        <dbReference type="SAM" id="Phobius"/>
    </source>
</evidence>
<evidence type="ECO:0000313" key="3">
    <source>
        <dbReference type="Proteomes" id="UP000178091"/>
    </source>
</evidence>
<feature type="transmembrane region" description="Helical" evidence="1">
    <location>
        <begin position="12"/>
        <end position="34"/>
    </location>
</feature>
<evidence type="ECO:0000313" key="2">
    <source>
        <dbReference type="EMBL" id="OGC84707.1"/>
    </source>
</evidence>
<comment type="caution">
    <text evidence="2">The sequence shown here is derived from an EMBL/GenBank/DDBJ whole genome shotgun (WGS) entry which is preliminary data.</text>
</comment>
<dbReference type="InterPro" id="IPR009003">
    <property type="entry name" value="Peptidase_S1_PA"/>
</dbReference>
<dbReference type="AlphaFoldDB" id="A0A1F4XSM3"/>
<gene>
    <name evidence="2" type="ORF">A3F55_02480</name>
</gene>
<accession>A0A1F4XSM3</accession>
<dbReference type="Gene3D" id="2.40.10.120">
    <property type="match status" value="1"/>
</dbReference>
<name>A0A1F4XSM3_9BACT</name>
<dbReference type="SUPFAM" id="SSF50494">
    <property type="entry name" value="Trypsin-like serine proteases"/>
    <property type="match status" value="1"/>
</dbReference>
<keyword evidence="1" id="KW-0472">Membrane</keyword>
<dbReference type="EMBL" id="MEWW01000010">
    <property type="protein sequence ID" value="OGC84707.1"/>
    <property type="molecule type" value="Genomic_DNA"/>
</dbReference>
<reference evidence="2 3" key="1">
    <citation type="journal article" date="2016" name="Nat. Commun.">
        <title>Thousands of microbial genomes shed light on interconnected biogeochemical processes in an aquifer system.</title>
        <authorList>
            <person name="Anantharaman K."/>
            <person name="Brown C.T."/>
            <person name="Hug L.A."/>
            <person name="Sharon I."/>
            <person name="Castelle C.J."/>
            <person name="Probst A.J."/>
            <person name="Thomas B.C."/>
            <person name="Singh A."/>
            <person name="Wilkins M.J."/>
            <person name="Karaoz U."/>
            <person name="Brodie E.L."/>
            <person name="Williams K.H."/>
            <person name="Hubbard S.S."/>
            <person name="Banfield J.F."/>
        </authorList>
    </citation>
    <scope>NUCLEOTIDE SEQUENCE [LARGE SCALE GENOMIC DNA]</scope>
</reference>
<keyword evidence="1" id="KW-0812">Transmembrane</keyword>
<sequence>MDLEQLTKHQILLLTLLVSFVTSIATGIVTVSLMDQAPEGVTRVINQIVERTVETVVPDTQGAATATTEKTVVIQQDELVPQSIATVQKSVIRIVREGEGEVLARGVILDQRGLAVTDRAALAAAENRNLEAILYSGERVALTVRDDNAATAAVFIDVNVGTSTGFVQATLTDPAKLTLGQTVLRISGSGSDTVSQGVIAALPAAEGDRQVVEASVASATPGSVLLTIFGEVVGIATPSLSPNNDSYTIITMPSAPATVINTVSSS</sequence>
<proteinExistence type="predicted"/>
<protein>
    <submittedName>
        <fullName evidence="2">Uncharacterized protein</fullName>
    </submittedName>
</protein>
<dbReference type="Proteomes" id="UP000178091">
    <property type="component" value="Unassembled WGS sequence"/>
</dbReference>
<keyword evidence="1" id="KW-1133">Transmembrane helix</keyword>
<organism evidence="2 3">
    <name type="scientific">Candidatus Adlerbacteria bacterium RIFCSPHIGHO2_12_FULL_53_18</name>
    <dbReference type="NCBI Taxonomy" id="1797242"/>
    <lineage>
        <taxon>Bacteria</taxon>
        <taxon>Candidatus Adleribacteriota</taxon>
    </lineage>
</organism>